<dbReference type="SUPFAM" id="SSF51905">
    <property type="entry name" value="FAD/NAD(P)-binding domain"/>
    <property type="match status" value="1"/>
</dbReference>
<keyword evidence="8" id="KW-0274">FAD</keyword>
<evidence type="ECO:0000256" key="4">
    <source>
        <dbReference type="ARBA" id="ARBA00012792"/>
    </source>
</evidence>
<evidence type="ECO:0000256" key="10">
    <source>
        <dbReference type="ARBA" id="ARBA00023002"/>
    </source>
</evidence>
<comment type="cofactor">
    <cofactor evidence="1">
        <name>FAD</name>
        <dbReference type="ChEBI" id="CHEBI:57692"/>
    </cofactor>
</comment>
<dbReference type="InterPro" id="IPR037099">
    <property type="entry name" value="Fum_R/Succ_DH_flav-like_C_sf"/>
</dbReference>
<evidence type="ECO:0000256" key="1">
    <source>
        <dbReference type="ARBA" id="ARBA00001974"/>
    </source>
</evidence>
<dbReference type="PANTHER" id="PTHR11632:SF51">
    <property type="entry name" value="SUCCINATE DEHYDROGENASE [UBIQUINONE] FLAVOPROTEIN SUBUNIT, MITOCHONDRIAL"/>
    <property type="match status" value="1"/>
</dbReference>
<evidence type="ECO:0000259" key="13">
    <source>
        <dbReference type="Pfam" id="PF00890"/>
    </source>
</evidence>
<proteinExistence type="inferred from homology"/>
<dbReference type="FunFam" id="3.50.50.60:FF:001062">
    <property type="entry name" value="Succinate dehydrogenase complex, subunit A, flavoprotein (Fp)"/>
    <property type="match status" value="1"/>
</dbReference>
<dbReference type="InterPro" id="IPR036188">
    <property type="entry name" value="FAD/NAD-bd_sf"/>
</dbReference>
<keyword evidence="11" id="KW-0496">Mitochondrion</keyword>
<reference evidence="15" key="3">
    <citation type="submission" date="2025-09" db="UniProtKB">
        <authorList>
            <consortium name="Ensembl"/>
        </authorList>
    </citation>
    <scope>IDENTIFICATION</scope>
    <source>
        <strain evidence="15">Thorbecke</strain>
    </source>
</reference>
<evidence type="ECO:0000256" key="6">
    <source>
        <dbReference type="ARBA" id="ARBA00022630"/>
    </source>
</evidence>
<comment type="subcellular location">
    <subcellularLocation>
        <location evidence="2">Mitochondrion inner membrane</location>
        <topology evidence="2">Peripheral membrane protein</topology>
        <orientation evidence="2">Matrix side</orientation>
    </subcellularLocation>
</comment>
<dbReference type="PRINTS" id="PR00411">
    <property type="entry name" value="PNDRDTASEI"/>
</dbReference>
<evidence type="ECO:0000256" key="8">
    <source>
        <dbReference type="ARBA" id="ARBA00022827"/>
    </source>
</evidence>
<dbReference type="SUPFAM" id="SSF46977">
    <property type="entry name" value="Succinate dehydrogenase/fumarate reductase flavoprotein C-terminal domain"/>
    <property type="match status" value="1"/>
</dbReference>
<reference evidence="15" key="2">
    <citation type="submission" date="2025-08" db="UniProtKB">
        <authorList>
            <consortium name="Ensembl"/>
        </authorList>
    </citation>
    <scope>IDENTIFICATION</scope>
    <source>
        <strain evidence="15">Thorbecke</strain>
    </source>
</reference>
<dbReference type="GO" id="GO:0008177">
    <property type="term" value="F:succinate dehydrogenase (quinone) activity"/>
    <property type="evidence" value="ECO:0007669"/>
    <property type="project" value="UniProtKB-EC"/>
</dbReference>
<name>A0A5F9CIE2_RABIT</name>
<dbReference type="FunFam" id="3.90.700.10:FF:000013">
    <property type="entry name" value="Succinate dehydrogenase [ubiquinone] flavoprotein subunit 1 mitochondrial"/>
    <property type="match status" value="1"/>
</dbReference>
<protein>
    <recommendedName>
        <fullName evidence="4">succinate dehydrogenase</fullName>
        <ecNumber evidence="4">1.3.5.1</ecNumber>
    </recommendedName>
</protein>
<dbReference type="Pfam" id="PF00890">
    <property type="entry name" value="FAD_binding_2"/>
    <property type="match status" value="2"/>
</dbReference>
<dbReference type="FunFam" id="4.10.80.40:FF:000004">
    <property type="entry name" value="Succinate dehydrogenase [ubiquinone] flavoprotein subunit, mitochondrial"/>
    <property type="match status" value="1"/>
</dbReference>
<keyword evidence="12" id="KW-0472">Membrane</keyword>
<dbReference type="GO" id="GO:0005743">
    <property type="term" value="C:mitochondrial inner membrane"/>
    <property type="evidence" value="ECO:0007669"/>
    <property type="project" value="UniProtKB-SubCell"/>
</dbReference>
<dbReference type="Bgee" id="ENSOCUG00000023573">
    <property type="expression patterns" value="Expressed in heart and 16 other cell types or tissues"/>
</dbReference>
<feature type="domain" description="FAD-dependent oxidoreductase 2 FAD-binding" evidence="13">
    <location>
        <begin position="137"/>
        <end position="246"/>
    </location>
</feature>
<dbReference type="Gene3D" id="3.90.700.10">
    <property type="entry name" value="Succinate dehydrogenase/fumarate reductase flavoprotein, catalytic domain"/>
    <property type="match status" value="1"/>
</dbReference>
<evidence type="ECO:0000256" key="2">
    <source>
        <dbReference type="ARBA" id="ARBA00004443"/>
    </source>
</evidence>
<evidence type="ECO:0000256" key="3">
    <source>
        <dbReference type="ARBA" id="ARBA00008040"/>
    </source>
</evidence>
<keyword evidence="6" id="KW-0285">Flavoprotein</keyword>
<dbReference type="AlphaFoldDB" id="A0A5F9CIE2"/>
<keyword evidence="7" id="KW-0999">Mitochondrion inner membrane</keyword>
<feature type="domain" description="FAD-dependent oxidoreductase 2 FAD-binding" evidence="13">
    <location>
        <begin position="247"/>
        <end position="345"/>
    </location>
</feature>
<dbReference type="Gene3D" id="1.20.58.100">
    <property type="entry name" value="Fumarate reductase/succinate dehydrogenase flavoprotein-like, C-terminal domain"/>
    <property type="match status" value="1"/>
</dbReference>
<dbReference type="InterPro" id="IPR030664">
    <property type="entry name" value="SdhA/FrdA/AprA"/>
</dbReference>
<dbReference type="InterPro" id="IPR015939">
    <property type="entry name" value="Fum_Rdtase/Succ_DH_flav-like_C"/>
</dbReference>
<dbReference type="Gene3D" id="4.10.80.40">
    <property type="entry name" value="succinate dehydrogenase protein domain"/>
    <property type="match status" value="1"/>
</dbReference>
<dbReference type="EC" id="1.3.5.1" evidence="4"/>
<evidence type="ECO:0000256" key="11">
    <source>
        <dbReference type="ARBA" id="ARBA00023128"/>
    </source>
</evidence>
<comment type="similarity">
    <text evidence="3">Belongs to the FAD-dependent oxidoreductase 2 family. FRD/SDH subfamily.</text>
</comment>
<keyword evidence="9" id="KW-0249">Electron transport</keyword>
<reference evidence="15 16" key="1">
    <citation type="journal article" date="2011" name="Nature">
        <title>A high-resolution map of human evolutionary constraint using 29 mammals.</title>
        <authorList>
            <person name="Lindblad-Toh K."/>
            <person name="Garber M."/>
            <person name="Zuk O."/>
            <person name="Lin M.F."/>
            <person name="Parker B.J."/>
            <person name="Washietl S."/>
            <person name="Kheradpour P."/>
            <person name="Ernst J."/>
            <person name="Jordan G."/>
            <person name="Mauceli E."/>
            <person name="Ward L.D."/>
            <person name="Lowe C.B."/>
            <person name="Holloway A.K."/>
            <person name="Clamp M."/>
            <person name="Gnerre S."/>
            <person name="Alfoldi J."/>
            <person name="Beal K."/>
            <person name="Chang J."/>
            <person name="Clawson H."/>
            <person name="Cuff J."/>
            <person name="Di Palma F."/>
            <person name="Fitzgerald S."/>
            <person name="Flicek P."/>
            <person name="Guttman M."/>
            <person name="Hubisz M.J."/>
            <person name="Jaffe D.B."/>
            <person name="Jungreis I."/>
            <person name="Kent W.J."/>
            <person name="Kostka D."/>
            <person name="Lara M."/>
            <person name="Martins A.L."/>
            <person name="Massingham T."/>
            <person name="Moltke I."/>
            <person name="Raney B.J."/>
            <person name="Rasmussen M.D."/>
            <person name="Robinson J."/>
            <person name="Stark A."/>
            <person name="Vilella A.J."/>
            <person name="Wen J."/>
            <person name="Xie X."/>
            <person name="Zody M.C."/>
            <person name="Baldwin J."/>
            <person name="Bloom T."/>
            <person name="Chin C.W."/>
            <person name="Heiman D."/>
            <person name="Nicol R."/>
            <person name="Nusbaum C."/>
            <person name="Young S."/>
            <person name="Wilkinson J."/>
            <person name="Worley K.C."/>
            <person name="Kovar C.L."/>
            <person name="Muzny D.M."/>
            <person name="Gibbs R.A."/>
            <person name="Cree A."/>
            <person name="Dihn H.H."/>
            <person name="Fowler G."/>
            <person name="Jhangiani S."/>
            <person name="Joshi V."/>
            <person name="Lee S."/>
            <person name="Lewis L.R."/>
            <person name="Nazareth L.V."/>
            <person name="Okwuonu G."/>
            <person name="Santibanez J."/>
            <person name="Warren W.C."/>
            <person name="Mardis E.R."/>
            <person name="Weinstock G.M."/>
            <person name="Wilson R.K."/>
            <person name="Delehaunty K."/>
            <person name="Dooling D."/>
            <person name="Fronik C."/>
            <person name="Fulton L."/>
            <person name="Fulton B."/>
            <person name="Graves T."/>
            <person name="Minx P."/>
            <person name="Sodergren E."/>
            <person name="Birney E."/>
            <person name="Margulies E.H."/>
            <person name="Herrero J."/>
            <person name="Green E.D."/>
            <person name="Haussler D."/>
            <person name="Siepel A."/>
            <person name="Goldman N."/>
            <person name="Pollard K.S."/>
            <person name="Pedersen J.S."/>
            <person name="Lander E.S."/>
            <person name="Kellis M."/>
        </authorList>
    </citation>
    <scope>NUCLEOTIDE SEQUENCE [LARGE SCALE GENOMIC DNA]</scope>
    <source>
        <strain evidence="16">Thorbecke</strain>
    </source>
</reference>
<evidence type="ECO:0000313" key="16">
    <source>
        <dbReference type="Proteomes" id="UP000001811"/>
    </source>
</evidence>
<dbReference type="GO" id="GO:0006121">
    <property type="term" value="P:mitochondrial electron transport, succinate to ubiquinone"/>
    <property type="evidence" value="ECO:0007669"/>
    <property type="project" value="TreeGrafter"/>
</dbReference>
<dbReference type="Ensembl" id="ENSOCUT00000058539.1">
    <property type="protein sequence ID" value="ENSOCUP00000033428.1"/>
    <property type="gene ID" value="ENSOCUG00000023573.3"/>
</dbReference>
<organism evidence="15 16">
    <name type="scientific">Oryctolagus cuniculus</name>
    <name type="common">Rabbit</name>
    <dbReference type="NCBI Taxonomy" id="9986"/>
    <lineage>
        <taxon>Eukaryota</taxon>
        <taxon>Metazoa</taxon>
        <taxon>Chordata</taxon>
        <taxon>Craniata</taxon>
        <taxon>Vertebrata</taxon>
        <taxon>Euteleostomi</taxon>
        <taxon>Mammalia</taxon>
        <taxon>Eutheria</taxon>
        <taxon>Euarchontoglires</taxon>
        <taxon>Glires</taxon>
        <taxon>Lagomorpha</taxon>
        <taxon>Leporidae</taxon>
        <taxon>Oryctolagus</taxon>
    </lineage>
</organism>
<gene>
    <name evidence="15" type="primary">SDHA</name>
</gene>
<dbReference type="GO" id="GO:0050660">
    <property type="term" value="F:flavin adenine dinucleotide binding"/>
    <property type="evidence" value="ECO:0007669"/>
    <property type="project" value="TreeGrafter"/>
</dbReference>
<feature type="domain" description="Fumarate reductase/succinate dehydrogenase flavoprotein-like C-terminal" evidence="14">
    <location>
        <begin position="401"/>
        <end position="552"/>
    </location>
</feature>
<evidence type="ECO:0000256" key="7">
    <source>
        <dbReference type="ARBA" id="ARBA00022792"/>
    </source>
</evidence>
<dbReference type="FunFam" id="1.20.58.100:FF:000001">
    <property type="entry name" value="Succinate dehydrogenase flavoprotein subunit (SdhA)"/>
    <property type="match status" value="1"/>
</dbReference>
<accession>A0A5F9CIE2</accession>
<evidence type="ECO:0000256" key="12">
    <source>
        <dbReference type="ARBA" id="ARBA00023136"/>
    </source>
</evidence>
<sequence>MCAGAELPVVPAPDVAFAQTRPARGLAGQRWAVMAGVRVVSRLLLARRLALTRAQRPAALQTGTRDFHFTVDGHTRASAKVSDSISAQYPVVDHEFDAVVVGAGGAGLRAAFGLSEAGFNTACITKLFPTRSHTVAAQLENYGMPFSRTEDGRIYQRAFGGQSLKFGKGGQAHRCCCVADRTGHSLLHTLYGRSLRYDTSYFVEYFALDLLMENGECRGVIALCIEDGSIHRIRAKNTVVATGGCGPEKDHVYLQLHHLPPEQLATRLPGISETAMIFAGVDVTKEPIPVLPTVHYNMGGIPTNYKGQVLRHVNGQDQIVPGLYACGEAACASVHGANRLGANSLLDLVVFGRACALSIAESCRPGDKVPPIKPNAGEESVMNLDKLRFADGSIRTSELRLSMQKSMQSHAAVFRVGSVLQEGCEKISQLYGDLKHLKTFDRGMVWNTDLVETLELQNLMLCALQTIYGAEARKESRGAHAREDYKVRIDEYDYSKPIQGQQKKPFGEHWRKHTLSYVDVKTGKVTLEYRPVIDKTLNEADCATVPPAIRSY</sequence>
<dbReference type="InterPro" id="IPR003953">
    <property type="entry name" value="FAD-dep_OxRdtase_2_FAD-bd"/>
</dbReference>
<evidence type="ECO:0000259" key="14">
    <source>
        <dbReference type="Pfam" id="PF02910"/>
    </source>
</evidence>
<keyword evidence="10" id="KW-0560">Oxidoreductase</keyword>
<evidence type="ECO:0000256" key="5">
    <source>
        <dbReference type="ARBA" id="ARBA00022448"/>
    </source>
</evidence>
<dbReference type="Gene3D" id="3.50.50.60">
    <property type="entry name" value="FAD/NAD(P)-binding domain"/>
    <property type="match status" value="3"/>
</dbReference>
<dbReference type="PANTHER" id="PTHR11632">
    <property type="entry name" value="SUCCINATE DEHYDROGENASE 2 FLAVOPROTEIN SUBUNIT"/>
    <property type="match status" value="1"/>
</dbReference>
<dbReference type="GeneTree" id="ENSGT00910000144277"/>
<dbReference type="GO" id="GO:0009055">
    <property type="term" value="F:electron transfer activity"/>
    <property type="evidence" value="ECO:0007669"/>
    <property type="project" value="TreeGrafter"/>
</dbReference>
<keyword evidence="16" id="KW-1185">Reference proteome</keyword>
<dbReference type="Pfam" id="PF02910">
    <property type="entry name" value="Succ_DH_flav_C"/>
    <property type="match status" value="1"/>
</dbReference>
<dbReference type="InterPro" id="IPR027477">
    <property type="entry name" value="Succ_DH/fumarate_Rdtase_cat_sf"/>
</dbReference>
<evidence type="ECO:0000313" key="15">
    <source>
        <dbReference type="Ensembl" id="ENSOCUP00000033428.1"/>
    </source>
</evidence>
<keyword evidence="5" id="KW-0813">Transport</keyword>
<dbReference type="Proteomes" id="UP000001811">
    <property type="component" value="Unplaced"/>
</dbReference>
<evidence type="ECO:0000256" key="9">
    <source>
        <dbReference type="ARBA" id="ARBA00022982"/>
    </source>
</evidence>